<dbReference type="AlphaFoldDB" id="A0A444W2B6"/>
<proteinExistence type="predicted"/>
<gene>
    <name evidence="1" type="ORF">NU08_0612</name>
</gene>
<dbReference type="Proteomes" id="UP000290433">
    <property type="component" value="Unassembled WGS sequence"/>
</dbReference>
<dbReference type="EMBL" id="JUIV01000002">
    <property type="protein sequence ID" value="RYJ39856.1"/>
    <property type="molecule type" value="Genomic_DNA"/>
</dbReference>
<sequence>MTLFVISTKEKSPQVTPQQLSNLCRASSGDFSFVEMT</sequence>
<accession>A0A444W2B6</accession>
<protein>
    <submittedName>
        <fullName evidence="1">Uncharacterized protein</fullName>
    </submittedName>
</protein>
<name>A0A444W2B6_9FLAO</name>
<evidence type="ECO:0000313" key="2">
    <source>
        <dbReference type="Proteomes" id="UP000290433"/>
    </source>
</evidence>
<reference evidence="1 2" key="1">
    <citation type="submission" date="2014-12" db="EMBL/GenBank/DDBJ databases">
        <title>Genome sequence of Flavobacterium anhuiense RCM74.</title>
        <authorList>
            <person name="Kim J.F."/>
            <person name="Song J.Y."/>
            <person name="Kwak M.-J."/>
            <person name="Lee S.-W."/>
        </authorList>
    </citation>
    <scope>NUCLEOTIDE SEQUENCE [LARGE SCALE GENOMIC DNA]</scope>
    <source>
        <strain evidence="1 2">RCM74</strain>
    </source>
</reference>
<organism evidence="1 2">
    <name type="scientific">Flavobacterium anhuiense</name>
    <dbReference type="NCBI Taxonomy" id="459526"/>
    <lineage>
        <taxon>Bacteria</taxon>
        <taxon>Pseudomonadati</taxon>
        <taxon>Bacteroidota</taxon>
        <taxon>Flavobacteriia</taxon>
        <taxon>Flavobacteriales</taxon>
        <taxon>Flavobacteriaceae</taxon>
        <taxon>Flavobacterium</taxon>
    </lineage>
</organism>
<evidence type="ECO:0000313" key="1">
    <source>
        <dbReference type="EMBL" id="RYJ39856.1"/>
    </source>
</evidence>
<comment type="caution">
    <text evidence="1">The sequence shown here is derived from an EMBL/GenBank/DDBJ whole genome shotgun (WGS) entry which is preliminary data.</text>
</comment>